<dbReference type="Pfam" id="PF11277">
    <property type="entry name" value="Med24_N"/>
    <property type="match status" value="1"/>
</dbReference>
<evidence type="ECO:0000256" key="2">
    <source>
        <dbReference type="ARBA" id="ARBA00007864"/>
    </source>
</evidence>
<protein>
    <recommendedName>
        <fullName evidence="3">Mediator of RNA polymerase II transcription subunit 24</fullName>
    </recommendedName>
    <alternativeName>
        <fullName evidence="8">Mediator complex subunit 24</fullName>
    </alternativeName>
</protein>
<keyword evidence="10" id="KW-1185">Reference proteome</keyword>
<keyword evidence="7" id="KW-0539">Nucleus</keyword>
<evidence type="ECO:0000256" key="3">
    <source>
        <dbReference type="ARBA" id="ARBA00019693"/>
    </source>
</evidence>
<accession>A0A8C4IP72</accession>
<dbReference type="InterPro" id="IPR021429">
    <property type="entry name" value="Mediator_Med24"/>
</dbReference>
<organism evidence="9 10">
    <name type="scientific">Dicentrarchus labrax</name>
    <name type="common">European seabass</name>
    <name type="synonym">Morone labrax</name>
    <dbReference type="NCBI Taxonomy" id="13489"/>
    <lineage>
        <taxon>Eukaryota</taxon>
        <taxon>Metazoa</taxon>
        <taxon>Chordata</taxon>
        <taxon>Craniata</taxon>
        <taxon>Vertebrata</taxon>
        <taxon>Euteleostomi</taxon>
        <taxon>Actinopterygii</taxon>
        <taxon>Neopterygii</taxon>
        <taxon>Teleostei</taxon>
        <taxon>Neoteleostei</taxon>
        <taxon>Acanthomorphata</taxon>
        <taxon>Eupercaria</taxon>
        <taxon>Moronidae</taxon>
        <taxon>Dicentrarchus</taxon>
    </lineage>
</organism>
<dbReference type="PANTHER" id="PTHR12898:SF1">
    <property type="entry name" value="MEDIATOR OF RNA POLYMERASE II TRANSCRIPTION SUBUNIT 24"/>
    <property type="match status" value="1"/>
</dbReference>
<dbReference type="Proteomes" id="UP000694389">
    <property type="component" value="Unassembled WGS sequence"/>
</dbReference>
<reference evidence="9" key="2">
    <citation type="submission" date="2025-09" db="UniProtKB">
        <authorList>
            <consortium name="Ensembl"/>
        </authorList>
    </citation>
    <scope>IDENTIFICATION</scope>
</reference>
<dbReference type="Ensembl" id="ENSDLAT00005064449.2">
    <property type="protein sequence ID" value="ENSDLAP00005060861.1"/>
    <property type="gene ID" value="ENSDLAG00005034292.1"/>
</dbReference>
<sequence>MKVVNLKQAILQAWKERWSDYQWAINIKKNFPKGATWDYLNLAEALMEQAMIGPSPNPLILSYLKYAISSQMVSYSSVLTAISKFDDFSRELCVKSLLEIMDMFCHRLSSIMEHMCADVFQQTAATLRPPMEGQEPIPYRNLLPAKDPIHVALSKQFQTVLRKGWVDSRALHLFESLLNMGGVFWFTNNLVKELLKETRQEWANRVVELLYSIFCLDTQQITLTLLGTILPNLLTDSAHWHSLADPPGKALAKLCVWCALSSYSSHHKGSFSARQRKRQREDIEDYNSLFPLDDTQPSKLMRLLSSNEDEPVALSSPDRSMSSSLSASQLHTVNMRDPLNRVLANLFLLISSIVGSKMAGPHTLFVQSFMEECVDCLEQGSRGSILQFMPFTMVSELVKLPALSKPRVVLAITDLTLPLGRRVAAKAISAL</sequence>
<keyword evidence="5" id="KW-0010">Activator</keyword>
<dbReference type="PANTHER" id="PTHR12898">
    <property type="entry name" value="MEDIATOR OF RNA POLYMERASE II TRANSCRIPTION SUBUNIT 24"/>
    <property type="match status" value="1"/>
</dbReference>
<evidence type="ECO:0000256" key="4">
    <source>
        <dbReference type="ARBA" id="ARBA00023015"/>
    </source>
</evidence>
<dbReference type="AlphaFoldDB" id="A0A8C4IP72"/>
<reference evidence="9" key="1">
    <citation type="submission" date="2025-08" db="UniProtKB">
        <authorList>
            <consortium name="Ensembl"/>
        </authorList>
    </citation>
    <scope>IDENTIFICATION</scope>
</reference>
<evidence type="ECO:0000313" key="10">
    <source>
        <dbReference type="Proteomes" id="UP000694389"/>
    </source>
</evidence>
<dbReference type="GeneTree" id="ENSGT00390000016438"/>
<dbReference type="GO" id="GO:0060261">
    <property type="term" value="P:positive regulation of transcription initiation by RNA polymerase II"/>
    <property type="evidence" value="ECO:0007669"/>
    <property type="project" value="TreeGrafter"/>
</dbReference>
<evidence type="ECO:0000256" key="6">
    <source>
        <dbReference type="ARBA" id="ARBA00023163"/>
    </source>
</evidence>
<evidence type="ECO:0000256" key="1">
    <source>
        <dbReference type="ARBA" id="ARBA00004123"/>
    </source>
</evidence>
<dbReference type="GO" id="GO:0003712">
    <property type="term" value="F:transcription coregulator activity"/>
    <property type="evidence" value="ECO:0007669"/>
    <property type="project" value="TreeGrafter"/>
</dbReference>
<evidence type="ECO:0000256" key="8">
    <source>
        <dbReference type="ARBA" id="ARBA00031960"/>
    </source>
</evidence>
<gene>
    <name evidence="9" type="primary">med24</name>
</gene>
<name>A0A8C4IP72_DICLA</name>
<evidence type="ECO:0000313" key="9">
    <source>
        <dbReference type="Ensembl" id="ENSDLAP00005060861.1"/>
    </source>
</evidence>
<evidence type="ECO:0000256" key="7">
    <source>
        <dbReference type="ARBA" id="ARBA00023242"/>
    </source>
</evidence>
<keyword evidence="6" id="KW-0804">Transcription</keyword>
<comment type="subcellular location">
    <subcellularLocation>
        <location evidence="1">Nucleus</location>
    </subcellularLocation>
</comment>
<evidence type="ECO:0000256" key="5">
    <source>
        <dbReference type="ARBA" id="ARBA00023159"/>
    </source>
</evidence>
<comment type="similarity">
    <text evidence="2">Belongs to the Mediator complex subunit 24 family.</text>
</comment>
<keyword evidence="4" id="KW-0805">Transcription regulation</keyword>
<proteinExistence type="inferred from homology"/>
<dbReference type="GO" id="GO:0016592">
    <property type="term" value="C:mediator complex"/>
    <property type="evidence" value="ECO:0007669"/>
    <property type="project" value="InterPro"/>
</dbReference>